<sequence length="219" mass="23620">MRTFDGMMRDGVDGGRNEQASERVGGAISDIAIIDDDRALLEVTLLAVREAGFSAVGFHEPLDALMWASDADPTCIVADLKMPGVEGLDLVAAFCALNRHAVIIVSAFVDVRTTVDAMRLGVDDVLPKPATVDDLVRALRRGAEALKTAPAREELTFTRRERQVAEMLVEGLTTKQIAQNLALSPRTVEFFRASLLRKTQSPNSAALASALTRLGFLAN</sequence>
<proteinExistence type="predicted"/>
<reference evidence="8 9" key="1">
    <citation type="submission" date="2024-02" db="EMBL/GenBank/DDBJ databases">
        <title>Distribution and functional of Brevundimonas-related endobacteria within Verticillium dahliae.</title>
        <authorList>
            <person name="Zeng H."/>
        </authorList>
    </citation>
    <scope>NUCLEOTIDE SEQUENCE [LARGE SCALE GENOMIC DNA]</scope>
    <source>
        <strain evidence="8 9">TRM 44200</strain>
    </source>
</reference>
<feature type="region of interest" description="Disordered" evidence="5">
    <location>
        <begin position="1"/>
        <end position="20"/>
    </location>
</feature>
<evidence type="ECO:0000259" key="6">
    <source>
        <dbReference type="PROSITE" id="PS50043"/>
    </source>
</evidence>
<accession>A0ABZ2IFD3</accession>
<keyword evidence="4" id="KW-0597">Phosphoprotein</keyword>
<dbReference type="SUPFAM" id="SSF46894">
    <property type="entry name" value="C-terminal effector domain of the bipartite response regulators"/>
    <property type="match status" value="1"/>
</dbReference>
<feature type="modified residue" description="4-aspartylphosphate" evidence="4">
    <location>
        <position position="79"/>
    </location>
</feature>
<dbReference type="PROSITE" id="PS50110">
    <property type="entry name" value="RESPONSE_REGULATORY"/>
    <property type="match status" value="1"/>
</dbReference>
<dbReference type="CDD" id="cd06170">
    <property type="entry name" value="LuxR_C_like"/>
    <property type="match status" value="1"/>
</dbReference>
<dbReference type="PRINTS" id="PR00038">
    <property type="entry name" value="HTHLUXR"/>
</dbReference>
<gene>
    <name evidence="8" type="ORF">V8J38_07585</name>
</gene>
<keyword evidence="1" id="KW-0805">Transcription regulation</keyword>
<dbReference type="InterPro" id="IPR000792">
    <property type="entry name" value="Tscrpt_reg_LuxR_C"/>
</dbReference>
<evidence type="ECO:0000256" key="1">
    <source>
        <dbReference type="ARBA" id="ARBA00023015"/>
    </source>
</evidence>
<dbReference type="Proteomes" id="UP001363460">
    <property type="component" value="Chromosome"/>
</dbReference>
<dbReference type="PROSITE" id="PS00622">
    <property type="entry name" value="HTH_LUXR_1"/>
    <property type="match status" value="1"/>
</dbReference>
<dbReference type="SMART" id="SM00421">
    <property type="entry name" value="HTH_LUXR"/>
    <property type="match status" value="1"/>
</dbReference>
<dbReference type="PANTHER" id="PTHR44688">
    <property type="entry name" value="DNA-BINDING TRANSCRIPTIONAL ACTIVATOR DEVR_DOSR"/>
    <property type="match status" value="1"/>
</dbReference>
<keyword evidence="2" id="KW-0238">DNA-binding</keyword>
<dbReference type="SUPFAM" id="SSF52172">
    <property type="entry name" value="CheY-like"/>
    <property type="match status" value="1"/>
</dbReference>
<dbReference type="PROSITE" id="PS50043">
    <property type="entry name" value="HTH_LUXR_2"/>
    <property type="match status" value="1"/>
</dbReference>
<evidence type="ECO:0000313" key="8">
    <source>
        <dbReference type="EMBL" id="WWT56290.1"/>
    </source>
</evidence>
<dbReference type="InterPro" id="IPR036388">
    <property type="entry name" value="WH-like_DNA-bd_sf"/>
</dbReference>
<keyword evidence="9" id="KW-1185">Reference proteome</keyword>
<dbReference type="EMBL" id="CP146369">
    <property type="protein sequence ID" value="WWT56290.1"/>
    <property type="molecule type" value="Genomic_DNA"/>
</dbReference>
<evidence type="ECO:0000256" key="2">
    <source>
        <dbReference type="ARBA" id="ARBA00023125"/>
    </source>
</evidence>
<feature type="domain" description="HTH luxR-type" evidence="6">
    <location>
        <begin position="150"/>
        <end position="215"/>
    </location>
</feature>
<evidence type="ECO:0000313" key="9">
    <source>
        <dbReference type="Proteomes" id="UP001363460"/>
    </source>
</evidence>
<evidence type="ECO:0000259" key="7">
    <source>
        <dbReference type="PROSITE" id="PS50110"/>
    </source>
</evidence>
<dbReference type="Pfam" id="PF00072">
    <property type="entry name" value="Response_reg"/>
    <property type="match status" value="1"/>
</dbReference>
<evidence type="ECO:0000256" key="3">
    <source>
        <dbReference type="ARBA" id="ARBA00023163"/>
    </source>
</evidence>
<protein>
    <submittedName>
        <fullName evidence="8">Response regulator</fullName>
    </submittedName>
</protein>
<dbReference type="InterPro" id="IPR016032">
    <property type="entry name" value="Sig_transdc_resp-reg_C-effctor"/>
</dbReference>
<dbReference type="RefSeq" id="WP_291774568.1">
    <property type="nucleotide sequence ID" value="NZ_CP146369.1"/>
</dbReference>
<feature type="compositionally biased region" description="Basic and acidic residues" evidence="5">
    <location>
        <begin position="7"/>
        <end position="20"/>
    </location>
</feature>
<dbReference type="InterPro" id="IPR011006">
    <property type="entry name" value="CheY-like_superfamily"/>
</dbReference>
<organism evidence="8 9">
    <name type="scientific">Brevundimonas olei</name>
    <dbReference type="NCBI Taxonomy" id="657642"/>
    <lineage>
        <taxon>Bacteria</taxon>
        <taxon>Pseudomonadati</taxon>
        <taxon>Pseudomonadota</taxon>
        <taxon>Alphaproteobacteria</taxon>
        <taxon>Caulobacterales</taxon>
        <taxon>Caulobacteraceae</taxon>
        <taxon>Brevundimonas</taxon>
    </lineage>
</organism>
<dbReference type="PANTHER" id="PTHR44688:SF16">
    <property type="entry name" value="DNA-BINDING TRANSCRIPTIONAL ACTIVATOR DEVR_DOSR"/>
    <property type="match status" value="1"/>
</dbReference>
<dbReference type="InterPro" id="IPR001789">
    <property type="entry name" value="Sig_transdc_resp-reg_receiver"/>
</dbReference>
<evidence type="ECO:0000256" key="4">
    <source>
        <dbReference type="PROSITE-ProRule" id="PRU00169"/>
    </source>
</evidence>
<evidence type="ECO:0000256" key="5">
    <source>
        <dbReference type="SAM" id="MobiDB-lite"/>
    </source>
</evidence>
<feature type="domain" description="Response regulatory" evidence="7">
    <location>
        <begin position="30"/>
        <end position="143"/>
    </location>
</feature>
<dbReference type="Pfam" id="PF00196">
    <property type="entry name" value="GerE"/>
    <property type="match status" value="1"/>
</dbReference>
<name>A0ABZ2IFD3_9CAUL</name>
<dbReference type="SMART" id="SM00448">
    <property type="entry name" value="REC"/>
    <property type="match status" value="1"/>
</dbReference>
<keyword evidence="3" id="KW-0804">Transcription</keyword>
<dbReference type="Gene3D" id="3.40.50.2300">
    <property type="match status" value="1"/>
</dbReference>
<dbReference type="Gene3D" id="1.10.10.10">
    <property type="entry name" value="Winged helix-like DNA-binding domain superfamily/Winged helix DNA-binding domain"/>
    <property type="match status" value="1"/>
</dbReference>